<proteinExistence type="predicted"/>
<dbReference type="EMBL" id="MN740610">
    <property type="protein sequence ID" value="QHU35713.1"/>
    <property type="molecule type" value="Genomic_DNA"/>
</dbReference>
<sequence>MTYTPIDDMRTDDSRMRVVCGTPFEIVSNS</sequence>
<accession>A0A6C0LZJ9</accession>
<reference evidence="1" key="1">
    <citation type="journal article" date="2020" name="Nature">
        <title>Giant virus diversity and host interactions through global metagenomics.</title>
        <authorList>
            <person name="Schulz F."/>
            <person name="Roux S."/>
            <person name="Paez-Espino D."/>
            <person name="Jungbluth S."/>
            <person name="Walsh D.A."/>
            <person name="Denef V.J."/>
            <person name="McMahon K.D."/>
            <person name="Konstantinidis K.T."/>
            <person name="Eloe-Fadrosh E.A."/>
            <person name="Kyrpides N.C."/>
            <person name="Woyke T."/>
        </authorList>
    </citation>
    <scope>NUCLEOTIDE SEQUENCE</scope>
    <source>
        <strain evidence="1">GVMAG-S-1029409-49</strain>
    </source>
</reference>
<organism evidence="1">
    <name type="scientific">viral metagenome</name>
    <dbReference type="NCBI Taxonomy" id="1070528"/>
    <lineage>
        <taxon>unclassified sequences</taxon>
        <taxon>metagenomes</taxon>
        <taxon>organismal metagenomes</taxon>
    </lineage>
</organism>
<protein>
    <submittedName>
        <fullName evidence="1">Uncharacterized protein</fullName>
    </submittedName>
</protein>
<name>A0A6C0LZJ9_9ZZZZ</name>
<dbReference type="AlphaFoldDB" id="A0A6C0LZJ9"/>
<evidence type="ECO:0000313" key="1">
    <source>
        <dbReference type="EMBL" id="QHU35713.1"/>
    </source>
</evidence>